<accession>A0A1I0DDL2</accession>
<dbReference type="AlphaFoldDB" id="A0A1I0DDL2"/>
<gene>
    <name evidence="1" type="ORF">SAMN05216326_11970</name>
</gene>
<proteinExistence type="predicted"/>
<dbReference type="RefSeq" id="WP_090659100.1">
    <property type="nucleotide sequence ID" value="NZ_FOIA01000019.1"/>
</dbReference>
<dbReference type="InterPro" id="IPR031877">
    <property type="entry name" value="SmbP"/>
</dbReference>
<dbReference type="Gene3D" id="1.20.120.660">
    <property type="entry name" value="IL-4 antagonist (De novo design) like domain"/>
    <property type="match status" value="1"/>
</dbReference>
<dbReference type="Proteomes" id="UP000199345">
    <property type="component" value="Unassembled WGS sequence"/>
</dbReference>
<dbReference type="OrthoDB" id="8549375at2"/>
<organism evidence="1 2">
    <name type="scientific">Nitrosomonas marina</name>
    <dbReference type="NCBI Taxonomy" id="917"/>
    <lineage>
        <taxon>Bacteria</taxon>
        <taxon>Pseudomonadati</taxon>
        <taxon>Pseudomonadota</taxon>
        <taxon>Betaproteobacteria</taxon>
        <taxon>Nitrosomonadales</taxon>
        <taxon>Nitrosomonadaceae</taxon>
        <taxon>Nitrosomonas</taxon>
    </lineage>
</organism>
<evidence type="ECO:0000313" key="1">
    <source>
        <dbReference type="EMBL" id="SET30439.1"/>
    </source>
</evidence>
<reference evidence="2" key="1">
    <citation type="submission" date="2016-10" db="EMBL/GenBank/DDBJ databases">
        <authorList>
            <person name="Varghese N."/>
            <person name="Submissions S."/>
        </authorList>
    </citation>
    <scope>NUCLEOTIDE SEQUENCE [LARGE SCALE GENOMIC DNA]</scope>
    <source>
        <strain evidence="2">Nm71</strain>
    </source>
</reference>
<dbReference type="GO" id="GO:0046872">
    <property type="term" value="F:metal ion binding"/>
    <property type="evidence" value="ECO:0007669"/>
    <property type="project" value="InterPro"/>
</dbReference>
<protein>
    <submittedName>
        <fullName evidence="1">Small metal-binding protein</fullName>
    </submittedName>
</protein>
<dbReference type="EMBL" id="FOIA01000019">
    <property type="protein sequence ID" value="SET30439.1"/>
    <property type="molecule type" value="Genomic_DNA"/>
</dbReference>
<sequence>MNSLSTHLIIVILSLFFSTLVYSSDYKDEDFDGGKTLMLEAIDHAKTAKSHKAHAHHIHEHAKESLKYVKKAEIVAIEQNNTEGRVHITTAIQHLVKAIDQADDGRSRIAIEHLSIALEAMRQFTEHQH</sequence>
<name>A0A1I0DDL2_9PROT</name>
<keyword evidence="2" id="KW-1185">Reference proteome</keyword>
<evidence type="ECO:0000313" key="2">
    <source>
        <dbReference type="Proteomes" id="UP000199345"/>
    </source>
</evidence>
<dbReference type="Pfam" id="PF16785">
    <property type="entry name" value="SMBP"/>
    <property type="match status" value="1"/>
</dbReference>